<gene>
    <name evidence="2" type="ORF">N0F65_008985</name>
</gene>
<reference evidence="2" key="1">
    <citation type="submission" date="2022-11" db="EMBL/GenBank/DDBJ databases">
        <authorList>
            <person name="Morgan W.R."/>
            <person name="Tartar A."/>
        </authorList>
    </citation>
    <scope>NUCLEOTIDE SEQUENCE</scope>
    <source>
        <strain evidence="2">ARSEF 373</strain>
    </source>
</reference>
<sequence>MRYQSKTPPMQSNAPVMTLEDLRQFRSGIFATNTVKASHDRTLLVWQWCMVGRSSDVATSTFADLQWIDNYLLFQVTRPKTSHQHSISLFHALMIWQYNTIHSLHGMSADIPSDKLFTQLGSGEFTDGTASCIYRLLANASGDQVTQNLKSHSARRGSAVQASSHPEVKLCDLRVSPRGRWNMDSFNTLMEYMAATSAADHKVGRVLVGWEYPRSKVIRRDSRTILHFKASPSEHSRLASIRDYIDAERQQTFLHRCDFLHVLVVTLVMHFRATHDLQPQHTLHSTMYITSDEEAGKVQHRTCMLFEWSDDIRARFAAENAMSLPLDKLGQTIASCSDQVPAPLESSATLVDTVVRLGHTVRSLAADVAHIRGTVGMIVNQ</sequence>
<dbReference type="InterPro" id="IPR013762">
    <property type="entry name" value="Integrase-like_cat_sf"/>
</dbReference>
<organism evidence="2 3">
    <name type="scientific">Lagenidium giganteum</name>
    <dbReference type="NCBI Taxonomy" id="4803"/>
    <lineage>
        <taxon>Eukaryota</taxon>
        <taxon>Sar</taxon>
        <taxon>Stramenopiles</taxon>
        <taxon>Oomycota</taxon>
        <taxon>Peronosporomycetes</taxon>
        <taxon>Pythiales</taxon>
        <taxon>Pythiaceae</taxon>
    </lineage>
</organism>
<keyword evidence="3" id="KW-1185">Reference proteome</keyword>
<dbReference type="Proteomes" id="UP001146120">
    <property type="component" value="Unassembled WGS sequence"/>
</dbReference>
<dbReference type="GO" id="GO:0003677">
    <property type="term" value="F:DNA binding"/>
    <property type="evidence" value="ECO:0007669"/>
    <property type="project" value="InterPro"/>
</dbReference>
<evidence type="ECO:0000313" key="3">
    <source>
        <dbReference type="Proteomes" id="UP001146120"/>
    </source>
</evidence>
<protein>
    <recommendedName>
        <fullName evidence="4">Ndc10 domain-containing protein</fullName>
    </recommendedName>
</protein>
<comment type="caution">
    <text evidence="2">The sequence shown here is derived from an EMBL/GenBank/DDBJ whole genome shotgun (WGS) entry which is preliminary data.</text>
</comment>
<accession>A0AAV2YJL3</accession>
<proteinExistence type="predicted"/>
<dbReference type="EMBL" id="DAKRPA010000268">
    <property type="protein sequence ID" value="DAZ94121.1"/>
    <property type="molecule type" value="Genomic_DNA"/>
</dbReference>
<dbReference type="Gene3D" id="1.10.443.10">
    <property type="entry name" value="Intergrase catalytic core"/>
    <property type="match status" value="1"/>
</dbReference>
<dbReference type="GO" id="GO:0015074">
    <property type="term" value="P:DNA integration"/>
    <property type="evidence" value="ECO:0007669"/>
    <property type="project" value="InterPro"/>
</dbReference>
<evidence type="ECO:0000313" key="2">
    <source>
        <dbReference type="EMBL" id="DAZ94121.1"/>
    </source>
</evidence>
<evidence type="ECO:0000256" key="1">
    <source>
        <dbReference type="ARBA" id="ARBA00023172"/>
    </source>
</evidence>
<dbReference type="AlphaFoldDB" id="A0AAV2YJL3"/>
<name>A0AAV2YJL3_9STRA</name>
<reference evidence="2" key="2">
    <citation type="journal article" date="2023" name="Microbiol Resour">
        <title>Decontamination and Annotation of the Draft Genome Sequence of the Oomycete Lagenidium giganteum ARSEF 373.</title>
        <authorList>
            <person name="Morgan W.R."/>
            <person name="Tartar A."/>
        </authorList>
    </citation>
    <scope>NUCLEOTIDE SEQUENCE</scope>
    <source>
        <strain evidence="2">ARSEF 373</strain>
    </source>
</reference>
<keyword evidence="1" id="KW-0233">DNA recombination</keyword>
<dbReference type="GO" id="GO:0006310">
    <property type="term" value="P:DNA recombination"/>
    <property type="evidence" value="ECO:0007669"/>
    <property type="project" value="UniProtKB-KW"/>
</dbReference>
<dbReference type="SUPFAM" id="SSF56349">
    <property type="entry name" value="DNA breaking-rejoining enzymes"/>
    <property type="match status" value="1"/>
</dbReference>
<evidence type="ECO:0008006" key="4">
    <source>
        <dbReference type="Google" id="ProtNLM"/>
    </source>
</evidence>
<dbReference type="InterPro" id="IPR011010">
    <property type="entry name" value="DNA_brk_join_enz"/>
</dbReference>